<dbReference type="Proteomes" id="UP000185151">
    <property type="component" value="Unassembled WGS sequence"/>
</dbReference>
<reference evidence="1 2" key="1">
    <citation type="submission" date="2016-11" db="EMBL/GenBank/DDBJ databases">
        <authorList>
            <person name="Jaros S."/>
            <person name="Januszkiewicz K."/>
            <person name="Wedrychowicz H."/>
        </authorList>
    </citation>
    <scope>NUCLEOTIDE SEQUENCE [LARGE SCALE GENOMIC DNA]</scope>
    <source>
        <strain evidence="1 2">GAS95</strain>
    </source>
</reference>
<organism evidence="1 2">
    <name type="scientific">Paraburkholderia phenazinium</name>
    <dbReference type="NCBI Taxonomy" id="60549"/>
    <lineage>
        <taxon>Bacteria</taxon>
        <taxon>Pseudomonadati</taxon>
        <taxon>Pseudomonadota</taxon>
        <taxon>Betaproteobacteria</taxon>
        <taxon>Burkholderiales</taxon>
        <taxon>Burkholderiaceae</taxon>
        <taxon>Paraburkholderia</taxon>
    </lineage>
</organism>
<proteinExistence type="predicted"/>
<protein>
    <submittedName>
        <fullName evidence="1">Uncharacterized protein</fullName>
    </submittedName>
</protein>
<keyword evidence="2" id="KW-1185">Reference proteome</keyword>
<dbReference type="EMBL" id="FSRU01000001">
    <property type="protein sequence ID" value="SIN99950.1"/>
    <property type="molecule type" value="Genomic_DNA"/>
</dbReference>
<name>A0A1N6FXN6_9BURK</name>
<dbReference type="AlphaFoldDB" id="A0A1N6FXN6"/>
<gene>
    <name evidence="1" type="ORF">SAMN05444165_0450</name>
</gene>
<accession>A0A1N6FXN6</accession>
<evidence type="ECO:0000313" key="2">
    <source>
        <dbReference type="Proteomes" id="UP000185151"/>
    </source>
</evidence>
<sequence>MVWILWICRGVAAFIGGRRQYGLLNGRLAAILVRVKAHS</sequence>
<evidence type="ECO:0000313" key="1">
    <source>
        <dbReference type="EMBL" id="SIN99950.1"/>
    </source>
</evidence>